<evidence type="ECO:0000256" key="5">
    <source>
        <dbReference type="ARBA" id="ARBA00022505"/>
    </source>
</evidence>
<dbReference type="InterPro" id="IPR006963">
    <property type="entry name" value="Mopterin_OxRdtase_4Fe-4S_dom"/>
</dbReference>
<dbReference type="Gene3D" id="3.40.228.10">
    <property type="entry name" value="Dimethylsulfoxide Reductase, domain 2"/>
    <property type="match status" value="1"/>
</dbReference>
<organism evidence="12 13">
    <name type="scientific">Microbulbifer echini</name>
    <dbReference type="NCBI Taxonomy" id="1529067"/>
    <lineage>
        <taxon>Bacteria</taxon>
        <taxon>Pseudomonadati</taxon>
        <taxon>Pseudomonadota</taxon>
        <taxon>Gammaproteobacteria</taxon>
        <taxon>Cellvibrionales</taxon>
        <taxon>Microbulbiferaceae</taxon>
        <taxon>Microbulbifer</taxon>
    </lineage>
</organism>
<keyword evidence="7" id="KW-0560">Oxidoreductase</keyword>
<evidence type="ECO:0000256" key="4">
    <source>
        <dbReference type="ARBA" id="ARBA00022485"/>
    </source>
</evidence>
<evidence type="ECO:0000313" key="13">
    <source>
        <dbReference type="Proteomes" id="UP001569414"/>
    </source>
</evidence>
<evidence type="ECO:0000256" key="2">
    <source>
        <dbReference type="ARBA" id="ARBA00001966"/>
    </source>
</evidence>
<dbReference type="CDD" id="cd02791">
    <property type="entry name" value="MopB_CT_Nitrate-R-NapA-like"/>
    <property type="match status" value="1"/>
</dbReference>
<evidence type="ECO:0000256" key="6">
    <source>
        <dbReference type="ARBA" id="ARBA00022723"/>
    </source>
</evidence>
<evidence type="ECO:0000256" key="10">
    <source>
        <dbReference type="ARBA" id="ARBA00023063"/>
    </source>
</evidence>
<keyword evidence="10" id="KW-0534">Nitrate assimilation</keyword>
<dbReference type="SUPFAM" id="SSF53706">
    <property type="entry name" value="Formate dehydrogenase/DMSO reductase, domains 1-3"/>
    <property type="match status" value="1"/>
</dbReference>
<dbReference type="CDD" id="cd02754">
    <property type="entry name" value="MopB_Nitrate-R-NapA-like"/>
    <property type="match status" value="1"/>
</dbReference>
<gene>
    <name evidence="12" type="ORF">ACCI51_00735</name>
</gene>
<keyword evidence="9" id="KW-0411">Iron-sulfur</keyword>
<dbReference type="Gene3D" id="2.20.25.90">
    <property type="entry name" value="ADC-like domains"/>
    <property type="match status" value="1"/>
</dbReference>
<dbReference type="InterPro" id="IPR041854">
    <property type="entry name" value="BFD-like_2Fe2S-bd_dom_sf"/>
</dbReference>
<dbReference type="Pfam" id="PF01568">
    <property type="entry name" value="Molydop_binding"/>
    <property type="match status" value="1"/>
</dbReference>
<keyword evidence="6" id="KW-0479">Metal-binding</keyword>
<sequence length="922" mass="101524">MAVKEYLNAQRSCTTCPYCGVGCGVTINREERVNTSAISVSGDSQHPSNFGHLCVKGSSLGETLGDNGRLLRPQLHGEASDWDTAMSFVAGEFARNIREHGPDSVAFYLSGQLLTEDYYVANKLMKGFIGSANIDTNSRLCMSSAVAGYKRAFGADAVPCCYGDLEQADLIVLIGSNAAWTHPILFQRMQAGKAKLVVVDPRASATSEMADLHLAINPGSDAALFNGLLNFLAEHNRLNHHYIQQHSQGFEQTLAAAQHWSLQQTALSCGVPAEQLLAFFRLFSETEKTISFYSQGINQSSSGTDKNNAIINCHLATGRIGKTGAGPFSITGQPNAMGGREVGGLANMLAAHMEFKSDAINRVRRFWNAPNMALTPGLKAVDMFRAVESGQIKAIWIMATNPAVSMPEAERVTEALRKCPLVIVSDCVADTDTARCADVLLPATGWGEKNGTVTNAERRISRQRSFLDPAGEARHDWQALCDLASRLGFAQHFDFTHPADIFREHAQLSGFENSGARAFDISLFSDIQRSEYDALQPVQWPVNRENPQGSARLFADGKFFTESGRANFVAITPRMPQQQIDSNHPLWLNSGRMRDQWHTMTRTGRARKLLDHSEMAEIQINPGDARKYGIDEGALVELYNAQGTMCGRAILNSGQKPGELFAPIHWSQTLAQASKVSALTRADVDPISGQPEFKQVPVQLRPLACSNYATLICPEPVGENLWRWLQTHGDKTLLHWYRVPCQNGYRFELALSAPLNGRQLGKQLLQNHPNVQWQHIETLNNQRWLAHSEQIELLIFASNDWQILPDRRTLERYLQLGRPKNPAQLLQAISPGERTVCTCMQVTRPQIEEAIAQGNNSVEALGDSLGCGTRCGSCKPEISALLRTTLKKNAQGQGVAAALETEIVQSEQDLREAREKIYSVQA</sequence>
<dbReference type="InterPro" id="IPR007419">
    <property type="entry name" value="BFD-like_2Fe2S-bd_dom"/>
</dbReference>
<proteinExistence type="inferred from homology"/>
<dbReference type="PROSITE" id="PS00551">
    <property type="entry name" value="MOLYBDOPTERIN_PROK_1"/>
    <property type="match status" value="1"/>
</dbReference>
<dbReference type="InterPro" id="IPR027467">
    <property type="entry name" value="MopterinOxRdtase_cofactor_BS"/>
</dbReference>
<evidence type="ECO:0000313" key="12">
    <source>
        <dbReference type="EMBL" id="MFA0789050.1"/>
    </source>
</evidence>
<keyword evidence="13" id="KW-1185">Reference proteome</keyword>
<dbReference type="InterPro" id="IPR050123">
    <property type="entry name" value="Prok_molybdopt-oxidoreductase"/>
</dbReference>
<evidence type="ECO:0000256" key="9">
    <source>
        <dbReference type="ARBA" id="ARBA00023014"/>
    </source>
</evidence>
<dbReference type="PANTHER" id="PTHR43105">
    <property type="entry name" value="RESPIRATORY NITRATE REDUCTASE"/>
    <property type="match status" value="1"/>
</dbReference>
<dbReference type="Pfam" id="PF04324">
    <property type="entry name" value="Fer2_BFD"/>
    <property type="match status" value="1"/>
</dbReference>
<evidence type="ECO:0000256" key="8">
    <source>
        <dbReference type="ARBA" id="ARBA00023004"/>
    </source>
</evidence>
<accession>A0ABV4NI88</accession>
<reference evidence="12 13" key="1">
    <citation type="submission" date="2024-08" db="EMBL/GenBank/DDBJ databases">
        <authorList>
            <person name="Ishaq N."/>
        </authorList>
    </citation>
    <scope>NUCLEOTIDE SEQUENCE [LARGE SCALE GENOMIC DNA]</scope>
    <source>
        <strain evidence="12 13">JCM 30400</strain>
    </source>
</reference>
<dbReference type="InterPro" id="IPR006657">
    <property type="entry name" value="MoPterin_dinucl-bd_dom"/>
</dbReference>
<keyword evidence="8" id="KW-0408">Iron</keyword>
<dbReference type="Gene3D" id="1.10.10.1100">
    <property type="entry name" value="BFD-like [2Fe-2S]-binding domain"/>
    <property type="match status" value="1"/>
</dbReference>
<dbReference type="InterPro" id="IPR009010">
    <property type="entry name" value="Asp_de-COase-like_dom_sf"/>
</dbReference>
<comment type="caution">
    <text evidence="12">The sequence shown here is derived from an EMBL/GenBank/DDBJ whole genome shotgun (WGS) entry which is preliminary data.</text>
</comment>
<dbReference type="SMART" id="SM00926">
    <property type="entry name" value="Molybdop_Fe4S4"/>
    <property type="match status" value="1"/>
</dbReference>
<evidence type="ECO:0000256" key="1">
    <source>
        <dbReference type="ARBA" id="ARBA00001942"/>
    </source>
</evidence>
<dbReference type="PANTHER" id="PTHR43105:SF9">
    <property type="entry name" value="NADPH-FE(3+) OXIDOREDUCTASE SUBUNIT ALPHA"/>
    <property type="match status" value="1"/>
</dbReference>
<keyword evidence="5" id="KW-0500">Molybdenum</keyword>
<comment type="cofactor">
    <cofactor evidence="1">
        <name>Mo-bis(molybdopterin guanine dinucleotide)</name>
        <dbReference type="ChEBI" id="CHEBI:60539"/>
    </cofactor>
</comment>
<comment type="cofactor">
    <cofactor evidence="2">
        <name>[4Fe-4S] cluster</name>
        <dbReference type="ChEBI" id="CHEBI:49883"/>
    </cofactor>
</comment>
<keyword evidence="4" id="KW-0004">4Fe-4S</keyword>
<evidence type="ECO:0000256" key="7">
    <source>
        <dbReference type="ARBA" id="ARBA00023002"/>
    </source>
</evidence>
<name>A0ABV4NI88_9GAMM</name>
<dbReference type="SUPFAM" id="SSF50692">
    <property type="entry name" value="ADC-like"/>
    <property type="match status" value="1"/>
</dbReference>
<feature type="domain" description="4Fe-4S Mo/W bis-MGD-type" evidence="11">
    <location>
        <begin position="9"/>
        <end position="68"/>
    </location>
</feature>
<dbReference type="InterPro" id="IPR041957">
    <property type="entry name" value="CT_Nitrate-R-NapA-like"/>
</dbReference>
<dbReference type="Pfam" id="PF04879">
    <property type="entry name" value="Molybdop_Fe4S4"/>
    <property type="match status" value="1"/>
</dbReference>
<dbReference type="InterPro" id="IPR006656">
    <property type="entry name" value="Mopterin_OxRdtase"/>
</dbReference>
<dbReference type="Gene3D" id="3.40.50.740">
    <property type="match status" value="1"/>
</dbReference>
<protein>
    <submittedName>
        <fullName evidence="12">Molybdopterin-dependent oxidoreductase</fullName>
    </submittedName>
</protein>
<dbReference type="PROSITE" id="PS51669">
    <property type="entry name" value="4FE4S_MOW_BIS_MGD"/>
    <property type="match status" value="1"/>
</dbReference>
<dbReference type="Gene3D" id="2.40.40.20">
    <property type="match status" value="1"/>
</dbReference>
<evidence type="ECO:0000259" key="11">
    <source>
        <dbReference type="PROSITE" id="PS51669"/>
    </source>
</evidence>
<evidence type="ECO:0000256" key="3">
    <source>
        <dbReference type="ARBA" id="ARBA00008747"/>
    </source>
</evidence>
<dbReference type="Pfam" id="PF00384">
    <property type="entry name" value="Molybdopterin"/>
    <property type="match status" value="1"/>
</dbReference>
<dbReference type="EMBL" id="JBGMEL010000001">
    <property type="protein sequence ID" value="MFA0789050.1"/>
    <property type="molecule type" value="Genomic_DNA"/>
</dbReference>
<comment type="similarity">
    <text evidence="3">Belongs to the prokaryotic molybdopterin-containing oxidoreductase family. NasA/NapA/NarB subfamily.</text>
</comment>
<dbReference type="Proteomes" id="UP001569414">
    <property type="component" value="Unassembled WGS sequence"/>
</dbReference>
<dbReference type="RefSeq" id="WP_371842241.1">
    <property type="nucleotide sequence ID" value="NZ_JBGMEL010000001.1"/>
</dbReference>